<dbReference type="Proteomes" id="UP000198640">
    <property type="component" value="Unassembled WGS sequence"/>
</dbReference>
<dbReference type="AlphaFoldDB" id="A0A1H3PY19"/>
<sequence>MKKNNYRLVQKILNLLILIAQSELVKNITELLSMAFNYHSYLPRYASA</sequence>
<accession>A0A1H3PY19</accession>
<organism evidence="1 2">
    <name type="scientific">Nitrosomonas halophila</name>
    <dbReference type="NCBI Taxonomy" id="44576"/>
    <lineage>
        <taxon>Bacteria</taxon>
        <taxon>Pseudomonadati</taxon>
        <taxon>Pseudomonadota</taxon>
        <taxon>Betaproteobacteria</taxon>
        <taxon>Nitrosomonadales</taxon>
        <taxon>Nitrosomonadaceae</taxon>
        <taxon>Nitrosomonas</taxon>
    </lineage>
</organism>
<name>A0A1H3PY19_9PROT</name>
<evidence type="ECO:0000313" key="2">
    <source>
        <dbReference type="Proteomes" id="UP000198640"/>
    </source>
</evidence>
<protein>
    <submittedName>
        <fullName evidence="1">Uncharacterized protein</fullName>
    </submittedName>
</protein>
<dbReference type="EMBL" id="FNOY01000118">
    <property type="protein sequence ID" value="SDZ05811.1"/>
    <property type="molecule type" value="Genomic_DNA"/>
</dbReference>
<evidence type="ECO:0000313" key="1">
    <source>
        <dbReference type="EMBL" id="SDZ05811.1"/>
    </source>
</evidence>
<keyword evidence="2" id="KW-1185">Reference proteome</keyword>
<proteinExistence type="predicted"/>
<gene>
    <name evidence="1" type="ORF">SAMN05421881_11184</name>
</gene>
<reference evidence="1 2" key="1">
    <citation type="submission" date="2016-10" db="EMBL/GenBank/DDBJ databases">
        <authorList>
            <person name="de Groot N.N."/>
        </authorList>
    </citation>
    <scope>NUCLEOTIDE SEQUENCE [LARGE SCALE GENOMIC DNA]</scope>
    <source>
        <strain evidence="1 2">Nm1</strain>
    </source>
</reference>